<keyword evidence="6" id="KW-1185">Reference proteome</keyword>
<evidence type="ECO:0000313" key="6">
    <source>
        <dbReference type="Proteomes" id="UP000000630"/>
    </source>
</evidence>
<dbReference type="KEGG" id="acn:ACIS_00166"/>
<feature type="domain" description="Phospholipid/glycerol acyltransferase" evidence="4">
    <location>
        <begin position="66"/>
        <end position="181"/>
    </location>
</feature>
<evidence type="ECO:0000256" key="3">
    <source>
        <dbReference type="ARBA" id="ARBA00023315"/>
    </source>
</evidence>
<evidence type="ECO:0000313" key="5">
    <source>
        <dbReference type="EMBL" id="ACZ48853.1"/>
    </source>
</evidence>
<comment type="pathway">
    <text evidence="1">Lipid metabolism.</text>
</comment>
<dbReference type="SUPFAM" id="SSF69593">
    <property type="entry name" value="Glycerol-3-phosphate (1)-acyltransferase"/>
    <property type="match status" value="1"/>
</dbReference>
<sequence length="227" mass="25507">MAFYIFSALFTILCGAVLLPTVWFMPMSCRGVVGVWWAKAILWACRVFCGIYYEVLGKDCLPEGQFIVASVHQSPIETLVLFAELPRVVCVIKKELKTLPVIGVYFMALRMVFVDRDKKVAALRSMVRECTARIGEGRTLVMFPEGTTRLHRSTDRHLHRGVAAVYSRVSLPVVPITLDTGRYWSDGIFTLSKRKGKARIRILPAIEPGLDTAEFIDRLSVALQSQP</sequence>
<accession>D1ATH5</accession>
<dbReference type="AlphaFoldDB" id="D1ATH5"/>
<keyword evidence="3 5" id="KW-0012">Acyltransferase</keyword>
<evidence type="ECO:0000259" key="4">
    <source>
        <dbReference type="SMART" id="SM00563"/>
    </source>
</evidence>
<evidence type="ECO:0000256" key="2">
    <source>
        <dbReference type="ARBA" id="ARBA00022679"/>
    </source>
</evidence>
<dbReference type="OrthoDB" id="5290997at2"/>
<evidence type="ECO:0000256" key="1">
    <source>
        <dbReference type="ARBA" id="ARBA00005189"/>
    </source>
</evidence>
<proteinExistence type="predicted"/>
<name>D1ATH5_ANACI</name>
<organism evidence="5 6">
    <name type="scientific">Anaplasma centrale (strain Israel)</name>
    <name type="common">Anaplasma marginale subsp. centrale (strain Israel)</name>
    <dbReference type="NCBI Taxonomy" id="574556"/>
    <lineage>
        <taxon>Bacteria</taxon>
        <taxon>Pseudomonadati</taxon>
        <taxon>Pseudomonadota</taxon>
        <taxon>Alphaproteobacteria</taxon>
        <taxon>Rickettsiales</taxon>
        <taxon>Anaplasmataceae</taxon>
        <taxon>Anaplasma</taxon>
    </lineage>
</organism>
<protein>
    <submittedName>
        <fullName evidence="5">1-acyl-sn-glycerol-3-phosphate acyltransferase PlsC</fullName>
        <ecNumber evidence="5">2.3.1.51</ecNumber>
    </submittedName>
</protein>
<dbReference type="GO" id="GO:0006654">
    <property type="term" value="P:phosphatidic acid biosynthetic process"/>
    <property type="evidence" value="ECO:0007669"/>
    <property type="project" value="TreeGrafter"/>
</dbReference>
<dbReference type="Proteomes" id="UP000000630">
    <property type="component" value="Chromosome"/>
</dbReference>
<dbReference type="STRING" id="574556.ACIS_00166"/>
<dbReference type="SMART" id="SM00563">
    <property type="entry name" value="PlsC"/>
    <property type="match status" value="1"/>
</dbReference>
<dbReference type="PANTHER" id="PTHR10434:SF40">
    <property type="entry name" value="1-ACYL-SN-GLYCEROL-3-PHOSPHATE ACYLTRANSFERASE"/>
    <property type="match status" value="1"/>
</dbReference>
<dbReference type="GO" id="GO:0003841">
    <property type="term" value="F:1-acylglycerol-3-phosphate O-acyltransferase activity"/>
    <property type="evidence" value="ECO:0007669"/>
    <property type="project" value="UniProtKB-EC"/>
</dbReference>
<dbReference type="CDD" id="cd07989">
    <property type="entry name" value="LPLAT_AGPAT-like"/>
    <property type="match status" value="1"/>
</dbReference>
<keyword evidence="2 5" id="KW-0808">Transferase</keyword>
<dbReference type="InterPro" id="IPR002123">
    <property type="entry name" value="Plipid/glycerol_acylTrfase"/>
</dbReference>
<dbReference type="EMBL" id="CP001759">
    <property type="protein sequence ID" value="ACZ48853.1"/>
    <property type="molecule type" value="Genomic_DNA"/>
</dbReference>
<gene>
    <name evidence="5" type="primary">plsC</name>
    <name evidence="5" type="ordered locus">ACIS_00166</name>
</gene>
<dbReference type="HOGENOM" id="CLU_027938_5_1_5"/>
<reference evidence="5 6" key="1">
    <citation type="journal article" date="2010" name="J. Bacteriol.">
        <title>Complete genome sequence of Anaplasma marginale subsp. centrale.</title>
        <authorList>
            <person name="Herndon D.R."/>
            <person name="Palmer G.H."/>
            <person name="Shkap V."/>
            <person name="Knowles D.P. Jr."/>
            <person name="Brayton K.A."/>
        </authorList>
    </citation>
    <scope>NUCLEOTIDE SEQUENCE [LARGE SCALE GENOMIC DNA]</scope>
    <source>
        <strain evidence="5 6">Israel</strain>
    </source>
</reference>
<dbReference type="Pfam" id="PF01553">
    <property type="entry name" value="Acyltransferase"/>
    <property type="match status" value="1"/>
</dbReference>
<dbReference type="EC" id="2.3.1.51" evidence="5"/>
<dbReference type="PANTHER" id="PTHR10434">
    <property type="entry name" value="1-ACYL-SN-GLYCEROL-3-PHOSPHATE ACYLTRANSFERASE"/>
    <property type="match status" value="1"/>
</dbReference>
<dbReference type="eggNOG" id="COG0204">
    <property type="taxonomic scope" value="Bacteria"/>
</dbReference>